<keyword evidence="2" id="KW-0614">Plasmid</keyword>
<evidence type="ECO:0000256" key="1">
    <source>
        <dbReference type="SAM" id="MobiDB-lite"/>
    </source>
</evidence>
<gene>
    <name evidence="2" type="ORF">pCQ4.28</name>
</gene>
<dbReference type="EMBL" id="JQ340175">
    <property type="protein sequence ID" value="AFH75153.1"/>
    <property type="molecule type" value="Genomic_DNA"/>
</dbReference>
<evidence type="ECO:0000313" key="2">
    <source>
        <dbReference type="EMBL" id="AFH75153.1"/>
    </source>
</evidence>
<geneLocation type="plasmid" evidence="2">
    <name>pCQ4</name>
</geneLocation>
<dbReference type="AlphaFoldDB" id="I0CEE0"/>
<protein>
    <submittedName>
        <fullName evidence="2">Uncharacterized protein</fullName>
    </submittedName>
</protein>
<proteinExistence type="predicted"/>
<sequence>MWGWCGWWSCWSPQGQLRSLWGSVPAATDSGGLKDPTYNWRLPAKSRGREPYARGERLPRDSRARVFHQSQRLRTDLDSYPRTGVTHAPAPSVVDRDEITPARRYAGKDQAGSSFSEALKEKVAQKGPYA</sequence>
<name>I0CEE0_9ACTN</name>
<organism evidence="2">
    <name type="scientific">Streptomyces sp. W75</name>
    <dbReference type="NCBI Taxonomy" id="1170711"/>
    <lineage>
        <taxon>Bacteria</taxon>
        <taxon>Bacillati</taxon>
        <taxon>Actinomycetota</taxon>
        <taxon>Actinomycetes</taxon>
        <taxon>Kitasatosporales</taxon>
        <taxon>Streptomycetaceae</taxon>
        <taxon>Streptomyces</taxon>
    </lineage>
</organism>
<accession>I0CEE0</accession>
<reference evidence="2" key="1">
    <citation type="submission" date="2011-12" db="EMBL/GenBank/DDBJ databases">
        <title>Complete nucleotide sequence of Streptomyces circular plasmid pCQ4.</title>
        <authorList>
            <person name="Cheng Q."/>
            <person name="Tian X."/>
            <person name="Qin Z."/>
        </authorList>
    </citation>
    <scope>NUCLEOTIDE SEQUENCE</scope>
    <source>
        <strain evidence="2">W75</strain>
        <plasmid evidence="2">pCQ4</plasmid>
    </source>
</reference>
<feature type="compositionally biased region" description="Basic and acidic residues" evidence="1">
    <location>
        <begin position="47"/>
        <end position="64"/>
    </location>
</feature>
<feature type="region of interest" description="Disordered" evidence="1">
    <location>
        <begin position="24"/>
        <end position="130"/>
    </location>
</feature>